<dbReference type="EMBL" id="SMGK01000001">
    <property type="protein sequence ID" value="TCK75847.1"/>
    <property type="molecule type" value="Genomic_DNA"/>
</dbReference>
<dbReference type="PROSITE" id="PS01156">
    <property type="entry name" value="TONB_DEPENDENT_REC_2"/>
    <property type="match status" value="1"/>
</dbReference>
<keyword evidence="9" id="KW-0378">Hydrolase</keyword>
<dbReference type="PANTHER" id="PTHR30069">
    <property type="entry name" value="TONB-DEPENDENT OUTER MEMBRANE RECEPTOR"/>
    <property type="match status" value="1"/>
</dbReference>
<keyword evidence="2" id="KW-0813">Transport</keyword>
<name>A0A4R1LDP0_9BACT</name>
<dbReference type="Pfam" id="PF25183">
    <property type="entry name" value="OMP_b-brl_4"/>
    <property type="match status" value="1"/>
</dbReference>
<evidence type="ECO:0000256" key="7">
    <source>
        <dbReference type="ARBA" id="ARBA00023237"/>
    </source>
</evidence>
<dbReference type="InterPro" id="IPR036942">
    <property type="entry name" value="Beta-barrel_TonB_sf"/>
</dbReference>
<comment type="caution">
    <text evidence="9">The sequence shown here is derived from an EMBL/GenBank/DDBJ whole genome shotgun (WGS) entry which is preliminary data.</text>
</comment>
<dbReference type="SUPFAM" id="SSF56935">
    <property type="entry name" value="Porins"/>
    <property type="match status" value="1"/>
</dbReference>
<evidence type="ECO:0000256" key="3">
    <source>
        <dbReference type="ARBA" id="ARBA00022452"/>
    </source>
</evidence>
<dbReference type="GO" id="GO:0015344">
    <property type="term" value="F:siderophore uptake transmembrane transporter activity"/>
    <property type="evidence" value="ECO:0007669"/>
    <property type="project" value="TreeGrafter"/>
</dbReference>
<dbReference type="SUPFAM" id="SSF49464">
    <property type="entry name" value="Carboxypeptidase regulatory domain-like"/>
    <property type="match status" value="1"/>
</dbReference>
<sequence length="1095" mass="119641">MSQIAERPTSGEFFACLFRSLRCPSFGLVLGLMLCFGLLSARSGKAQSVSSTLRGTVKDASGANIVGAKVVLSEPSTGRIIQQTQSSAAGDFEFDELLPGTYELHCDSPGFKSFVAQNILMETGQVRRVDPVLAIGATSTSVVVSAGAAVINTESAEISTTFDAKQNDKTPLVNIYPTPYALLTTAAGVQGGYGTYPIMDGQQQNQQSQSFDGIPNDLAGEQNNNSNFFEELSAQTFNAPAESAVPSNINLITKRGSNDFHGVESYRIYDSVLNASEYFPPPKTPYLEHEWNIAVGGPIYKNRTFFYAEWFAQRIPLGTPVIASVPTVQWRQGQFQQTIIDPLTGQPFPNNTIPANRISSVALAFQNTYYPAPTGAYASQAPVNNYPFVFPFNSDLFKGDWPLVRIDHNLTKSNSLFVRWLMRETPYVLNNGLPKLVWTRLRRNQQWAVGDTQILSSQLVNSFRFGLSYDYIIDGQSEGGQTPPNGAAVLAATGLEGSNPSGLTGQGFPSISISGLTAMSNVPGGVKADNRIITFSDSLNWQVGRHVWKFGFLTQHFMNFYGAVPDYGTFNFDGSATGNPYADFLLGIPQEAQRTTPLVNRSQYVGDTGIYAEDSFQIWPRLTLNYGLRWDYYETPSTPDHLQYNFDPATGNVVVDPAAISKVSSLYPSNINVVPGSVQAISDKTDFAPRFGAAYRLSEHSVLRGGYGLYTARLDAGIASPGTYNPFLLINPQLGATGPFSITQTYLNVLGPGQAPLLQFPNPYPSSTALASVPSQSVNGYPRQSHLGRIQQYSVTYERQVRNIGLRASYIGSRSSGLNYQVNINLPHPSTTPFTASERPYPQFFSTTLVRFDGGAKFDGLQFEAQRRAGGFLFDASYSFQRSIANYLDTENPYDVLSHWANDGPTQRHYASITASWQLPFGRGKRYLSQASPVVDKMVGGWTLTSLTYLGSGIYYSPYYSGSDPSNTGTFGGLPDKVGDPYSFSGGKTTLQAFNDAAFAVPQPGHFGNALPNSIENQHLYMTHLGALKVIPITHRLTFDFQSQISNLFNHPEFLPPSGDISVPGGNEYTSQLGVFSSLERGTPRQITFQGAFRF</sequence>
<gene>
    <name evidence="9" type="ORF">C7378_0844</name>
</gene>
<keyword evidence="9" id="KW-0121">Carboxypeptidase</keyword>
<protein>
    <submittedName>
        <fullName evidence="9">Carboxypeptidase family protein</fullName>
    </submittedName>
</protein>
<evidence type="ECO:0000256" key="2">
    <source>
        <dbReference type="ARBA" id="ARBA00022448"/>
    </source>
</evidence>
<evidence type="ECO:0000256" key="4">
    <source>
        <dbReference type="ARBA" id="ARBA00022692"/>
    </source>
</evidence>
<evidence type="ECO:0000313" key="10">
    <source>
        <dbReference type="Proteomes" id="UP000295210"/>
    </source>
</evidence>
<evidence type="ECO:0000256" key="5">
    <source>
        <dbReference type="ARBA" id="ARBA00022729"/>
    </source>
</evidence>
<keyword evidence="9" id="KW-0645">Protease</keyword>
<proteinExistence type="predicted"/>
<dbReference type="Proteomes" id="UP000295210">
    <property type="component" value="Unassembled WGS sequence"/>
</dbReference>
<dbReference type="OrthoDB" id="97893at2"/>
<dbReference type="InterPro" id="IPR010917">
    <property type="entry name" value="TonB_rcpt_CS"/>
</dbReference>
<dbReference type="GO" id="GO:0044718">
    <property type="term" value="P:siderophore transmembrane transport"/>
    <property type="evidence" value="ECO:0007669"/>
    <property type="project" value="TreeGrafter"/>
</dbReference>
<dbReference type="InterPro" id="IPR039426">
    <property type="entry name" value="TonB-dep_rcpt-like"/>
</dbReference>
<dbReference type="InterPro" id="IPR057601">
    <property type="entry name" value="Oar-like_b-barrel"/>
</dbReference>
<evidence type="ECO:0000256" key="6">
    <source>
        <dbReference type="ARBA" id="ARBA00023136"/>
    </source>
</evidence>
<keyword evidence="4" id="KW-0812">Transmembrane</keyword>
<evidence type="ECO:0000313" key="9">
    <source>
        <dbReference type="EMBL" id="TCK75847.1"/>
    </source>
</evidence>
<keyword evidence="5" id="KW-0732">Signal</keyword>
<keyword evidence="3" id="KW-1134">Transmembrane beta strand</keyword>
<dbReference type="GO" id="GO:0009279">
    <property type="term" value="C:cell outer membrane"/>
    <property type="evidence" value="ECO:0007669"/>
    <property type="project" value="UniProtKB-SubCell"/>
</dbReference>
<accession>A0A4R1LDP0</accession>
<dbReference type="InterPro" id="IPR008969">
    <property type="entry name" value="CarboxyPept-like_regulatory"/>
</dbReference>
<dbReference type="AlphaFoldDB" id="A0A4R1LDP0"/>
<keyword evidence="10" id="KW-1185">Reference proteome</keyword>
<dbReference type="GO" id="GO:0004180">
    <property type="term" value="F:carboxypeptidase activity"/>
    <property type="evidence" value="ECO:0007669"/>
    <property type="project" value="UniProtKB-KW"/>
</dbReference>
<keyword evidence="7" id="KW-0998">Cell outer membrane</keyword>
<evidence type="ECO:0000256" key="1">
    <source>
        <dbReference type="ARBA" id="ARBA00004571"/>
    </source>
</evidence>
<dbReference type="PANTHER" id="PTHR30069:SF29">
    <property type="entry name" value="HEMOGLOBIN AND HEMOGLOBIN-HAPTOGLOBIN-BINDING PROTEIN 1-RELATED"/>
    <property type="match status" value="1"/>
</dbReference>
<feature type="domain" description="TonB-dependent transporter Oar-like beta-barrel" evidence="8">
    <location>
        <begin position="252"/>
        <end position="1087"/>
    </location>
</feature>
<evidence type="ECO:0000259" key="8">
    <source>
        <dbReference type="Pfam" id="PF25183"/>
    </source>
</evidence>
<organism evidence="9 10">
    <name type="scientific">Acidipila rosea</name>
    <dbReference type="NCBI Taxonomy" id="768535"/>
    <lineage>
        <taxon>Bacteria</taxon>
        <taxon>Pseudomonadati</taxon>
        <taxon>Acidobacteriota</taxon>
        <taxon>Terriglobia</taxon>
        <taxon>Terriglobales</taxon>
        <taxon>Acidobacteriaceae</taxon>
        <taxon>Acidipila</taxon>
    </lineage>
</organism>
<dbReference type="Gene3D" id="2.40.170.20">
    <property type="entry name" value="TonB-dependent receptor, beta-barrel domain"/>
    <property type="match status" value="1"/>
</dbReference>
<keyword evidence="6" id="KW-0472">Membrane</keyword>
<comment type="subcellular location">
    <subcellularLocation>
        <location evidence="1">Cell outer membrane</location>
        <topology evidence="1">Multi-pass membrane protein</topology>
    </subcellularLocation>
</comment>
<dbReference type="Pfam" id="PF13620">
    <property type="entry name" value="CarboxypepD_reg"/>
    <property type="match status" value="1"/>
</dbReference>
<reference evidence="9 10" key="1">
    <citation type="submission" date="2019-03" db="EMBL/GenBank/DDBJ databases">
        <title>Genomic Encyclopedia of Type Strains, Phase IV (KMG-IV): sequencing the most valuable type-strain genomes for metagenomic binning, comparative biology and taxonomic classification.</title>
        <authorList>
            <person name="Goeker M."/>
        </authorList>
    </citation>
    <scope>NUCLEOTIDE SEQUENCE [LARGE SCALE GENOMIC DNA]</scope>
    <source>
        <strain evidence="9 10">DSM 103428</strain>
    </source>
</reference>
<dbReference type="Gene3D" id="2.60.40.1120">
    <property type="entry name" value="Carboxypeptidase-like, regulatory domain"/>
    <property type="match status" value="1"/>
</dbReference>